<comment type="similarity">
    <text evidence="1">Belongs to the H-rev107 family.</text>
</comment>
<dbReference type="Proteomes" id="UP001145742">
    <property type="component" value="Unassembled WGS sequence"/>
</dbReference>
<evidence type="ECO:0000256" key="3">
    <source>
        <dbReference type="ARBA" id="ARBA00022801"/>
    </source>
</evidence>
<dbReference type="EMBL" id="WHWB01034404">
    <property type="protein sequence ID" value="KAJ7410499.1"/>
    <property type="molecule type" value="Genomic_DNA"/>
</dbReference>
<organism evidence="6 7">
    <name type="scientific">Willisornis vidua</name>
    <name type="common">Xingu scale-backed antbird</name>
    <dbReference type="NCBI Taxonomy" id="1566151"/>
    <lineage>
        <taxon>Eukaryota</taxon>
        <taxon>Metazoa</taxon>
        <taxon>Chordata</taxon>
        <taxon>Craniata</taxon>
        <taxon>Vertebrata</taxon>
        <taxon>Euteleostomi</taxon>
        <taxon>Archelosauria</taxon>
        <taxon>Archosauria</taxon>
        <taxon>Dinosauria</taxon>
        <taxon>Saurischia</taxon>
        <taxon>Theropoda</taxon>
        <taxon>Coelurosauria</taxon>
        <taxon>Aves</taxon>
        <taxon>Neognathae</taxon>
        <taxon>Neoaves</taxon>
        <taxon>Telluraves</taxon>
        <taxon>Australaves</taxon>
        <taxon>Passeriformes</taxon>
        <taxon>Thamnophilidae</taxon>
        <taxon>Willisornis</taxon>
    </lineage>
</organism>
<reference evidence="6" key="1">
    <citation type="submission" date="2019-10" db="EMBL/GenBank/DDBJ databases">
        <authorList>
            <person name="Soares A.E.R."/>
            <person name="Aleixo A."/>
            <person name="Schneider P."/>
            <person name="Miyaki C.Y."/>
            <person name="Schneider M.P."/>
            <person name="Mello C."/>
            <person name="Vasconcelos A.T.R."/>
        </authorList>
    </citation>
    <scope>NUCLEOTIDE SEQUENCE</scope>
    <source>
        <tissue evidence="6">Muscle</tissue>
    </source>
</reference>
<accession>A0ABQ9CXB8</accession>
<comment type="caution">
    <text evidence="6">The sequence shown here is derived from an EMBL/GenBank/DDBJ whole genome shotgun (WGS) entry which is preliminary data.</text>
</comment>
<dbReference type="Pfam" id="PF04970">
    <property type="entry name" value="LRAT"/>
    <property type="match status" value="1"/>
</dbReference>
<keyword evidence="7" id="KW-1185">Reference proteome</keyword>
<dbReference type="PANTHER" id="PTHR13943">
    <property type="entry name" value="HRAS-LIKE SUPPRESSOR - RELATED"/>
    <property type="match status" value="1"/>
</dbReference>
<evidence type="ECO:0000256" key="2">
    <source>
        <dbReference type="ARBA" id="ARBA00022679"/>
    </source>
</evidence>
<evidence type="ECO:0000256" key="1">
    <source>
        <dbReference type="ARBA" id="ARBA00007824"/>
    </source>
</evidence>
<evidence type="ECO:0000259" key="5">
    <source>
        <dbReference type="PROSITE" id="PS51934"/>
    </source>
</evidence>
<evidence type="ECO:0000256" key="4">
    <source>
        <dbReference type="ARBA" id="ARBA00023098"/>
    </source>
</evidence>
<dbReference type="InterPro" id="IPR007053">
    <property type="entry name" value="LRAT_dom"/>
</dbReference>
<sequence>MCDPEPGDLIEIKRQMYQHWALYLGDGYVIHVTRVDEGTASLSVSSLSSVAGRAKIKKELLQEVVREDYWRINNKYDRSHPPLPAAEIIQRAELLIGMVVLYDILASNCEHFVTMLRYGKEVSSQAYREVVRNLNMSGLIPGNMQQR</sequence>
<keyword evidence="2" id="KW-0808">Transferase</keyword>
<name>A0ABQ9CXB8_9PASS</name>
<keyword evidence="3" id="KW-0378">Hydrolase</keyword>
<keyword evidence="4" id="KW-0443">Lipid metabolism</keyword>
<proteinExistence type="inferred from homology"/>
<dbReference type="PANTHER" id="PTHR13943:SF37">
    <property type="entry name" value="PHOSPHOLIPASE A AND ACYLTRANSFERASE 1"/>
    <property type="match status" value="1"/>
</dbReference>
<gene>
    <name evidence="6" type="primary">Hrasls</name>
    <name evidence="6" type="ORF">WISP_107997</name>
</gene>
<dbReference type="InterPro" id="IPR051496">
    <property type="entry name" value="H-rev107_PLA/AT"/>
</dbReference>
<evidence type="ECO:0000313" key="7">
    <source>
        <dbReference type="Proteomes" id="UP001145742"/>
    </source>
</evidence>
<protein>
    <submittedName>
        <fullName evidence="6">Phospholipid-metabolizing enzyme A-C1</fullName>
    </submittedName>
</protein>
<feature type="domain" description="LRAT" evidence="5">
    <location>
        <begin position="9"/>
        <end position="125"/>
    </location>
</feature>
<dbReference type="Gene3D" id="3.90.1720.10">
    <property type="entry name" value="endopeptidase domain like (from Nostoc punctiforme)"/>
    <property type="match status" value="1"/>
</dbReference>
<dbReference type="PROSITE" id="PS51934">
    <property type="entry name" value="LRAT"/>
    <property type="match status" value="1"/>
</dbReference>
<evidence type="ECO:0000313" key="6">
    <source>
        <dbReference type="EMBL" id="KAJ7410499.1"/>
    </source>
</evidence>